<evidence type="ECO:0000256" key="6">
    <source>
        <dbReference type="ARBA" id="ARBA00023136"/>
    </source>
</evidence>
<dbReference type="PROSITE" id="PS51779">
    <property type="entry name" value="POTRA"/>
    <property type="match status" value="1"/>
</dbReference>
<keyword evidence="4" id="KW-0812">Transmembrane</keyword>
<gene>
    <name evidence="9" type="ORF">NCTC5664_02381</name>
</gene>
<keyword evidence="3 9" id="KW-0132">Cell division</keyword>
<dbReference type="GO" id="GO:0051301">
    <property type="term" value="P:cell division"/>
    <property type="evidence" value="ECO:0007669"/>
    <property type="project" value="UniProtKB-KW"/>
</dbReference>
<evidence type="ECO:0000256" key="7">
    <source>
        <dbReference type="ARBA" id="ARBA00023306"/>
    </source>
</evidence>
<dbReference type="InterPro" id="IPR013685">
    <property type="entry name" value="POTRA_FtsQ_type"/>
</dbReference>
<feature type="domain" description="POTRA" evidence="8">
    <location>
        <begin position="1"/>
        <end position="39"/>
    </location>
</feature>
<keyword evidence="6" id="KW-0472">Membrane</keyword>
<sequence>MYTFSKKNAINDLEEDPLIKSVEIHKQLPNTLNVDITENEIIALVKYKGEYLPLLEMVNCLKVQMMSKLMMHLSWMVSKVQKKMI</sequence>
<organism evidence="9 10">
    <name type="scientific">Staphylococcus aureus</name>
    <dbReference type="NCBI Taxonomy" id="1280"/>
    <lineage>
        <taxon>Bacteria</taxon>
        <taxon>Bacillati</taxon>
        <taxon>Bacillota</taxon>
        <taxon>Bacilli</taxon>
        <taxon>Bacillales</taxon>
        <taxon>Staphylococcaceae</taxon>
        <taxon>Staphylococcus</taxon>
    </lineage>
</organism>
<dbReference type="InterPro" id="IPR050487">
    <property type="entry name" value="FtsQ_DivIB"/>
</dbReference>
<dbReference type="AlphaFoldDB" id="A0A380DZ52"/>
<protein>
    <submittedName>
        <fullName evidence="9">Cell division protein ftsQ</fullName>
    </submittedName>
</protein>
<evidence type="ECO:0000259" key="8">
    <source>
        <dbReference type="PROSITE" id="PS51779"/>
    </source>
</evidence>
<evidence type="ECO:0000256" key="1">
    <source>
        <dbReference type="ARBA" id="ARBA00004370"/>
    </source>
</evidence>
<dbReference type="PANTHER" id="PTHR37820:SF1">
    <property type="entry name" value="CELL DIVISION PROTEIN FTSQ"/>
    <property type="match status" value="1"/>
</dbReference>
<comment type="subcellular location">
    <subcellularLocation>
        <location evidence="1">Membrane</location>
    </subcellularLocation>
</comment>
<evidence type="ECO:0000256" key="2">
    <source>
        <dbReference type="ARBA" id="ARBA00022475"/>
    </source>
</evidence>
<evidence type="ECO:0000256" key="4">
    <source>
        <dbReference type="ARBA" id="ARBA00022692"/>
    </source>
</evidence>
<keyword evidence="2" id="KW-1003">Cell membrane</keyword>
<dbReference type="PANTHER" id="PTHR37820">
    <property type="entry name" value="CELL DIVISION PROTEIN DIVIB"/>
    <property type="match status" value="1"/>
</dbReference>
<dbReference type="GO" id="GO:0005886">
    <property type="term" value="C:plasma membrane"/>
    <property type="evidence" value="ECO:0007669"/>
    <property type="project" value="TreeGrafter"/>
</dbReference>
<dbReference type="EMBL" id="UHAQ01000003">
    <property type="protein sequence ID" value="SUK82626.1"/>
    <property type="molecule type" value="Genomic_DNA"/>
</dbReference>
<evidence type="ECO:0000313" key="9">
    <source>
        <dbReference type="EMBL" id="SUK82626.1"/>
    </source>
</evidence>
<evidence type="ECO:0000313" key="10">
    <source>
        <dbReference type="Proteomes" id="UP000254502"/>
    </source>
</evidence>
<keyword evidence="5" id="KW-1133">Transmembrane helix</keyword>
<name>A0A380DZ52_STAAU</name>
<reference evidence="9 10" key="1">
    <citation type="submission" date="2018-06" db="EMBL/GenBank/DDBJ databases">
        <authorList>
            <consortium name="Pathogen Informatics"/>
            <person name="Doyle S."/>
        </authorList>
    </citation>
    <scope>NUCLEOTIDE SEQUENCE [LARGE SCALE GENOMIC DNA]</scope>
    <source>
        <strain evidence="9 10">NCTC5664</strain>
    </source>
</reference>
<dbReference type="Gene3D" id="3.10.20.310">
    <property type="entry name" value="membrane protein fhac"/>
    <property type="match status" value="1"/>
</dbReference>
<proteinExistence type="predicted"/>
<keyword evidence="7" id="KW-0131">Cell cycle</keyword>
<dbReference type="Proteomes" id="UP000254502">
    <property type="component" value="Unassembled WGS sequence"/>
</dbReference>
<dbReference type="InterPro" id="IPR034746">
    <property type="entry name" value="POTRA"/>
</dbReference>
<accession>A0A380DZ52</accession>
<dbReference type="Pfam" id="PF08478">
    <property type="entry name" value="POTRA_1"/>
    <property type="match status" value="1"/>
</dbReference>
<evidence type="ECO:0000256" key="3">
    <source>
        <dbReference type="ARBA" id="ARBA00022618"/>
    </source>
</evidence>
<evidence type="ECO:0000256" key="5">
    <source>
        <dbReference type="ARBA" id="ARBA00022989"/>
    </source>
</evidence>